<dbReference type="SUPFAM" id="SSF53756">
    <property type="entry name" value="UDP-Glycosyltransferase/glycogen phosphorylase"/>
    <property type="match status" value="1"/>
</dbReference>
<dbReference type="AlphaFoldDB" id="A0A127JUY9"/>
<protein>
    <submittedName>
        <fullName evidence="3">Glycosyl transferase family 1</fullName>
    </submittedName>
</protein>
<dbReference type="Gene3D" id="3.40.50.2000">
    <property type="entry name" value="Glycogen Phosphorylase B"/>
    <property type="match status" value="2"/>
</dbReference>
<dbReference type="EMBL" id="CP010951">
    <property type="protein sequence ID" value="AMO23838.1"/>
    <property type="molecule type" value="Genomic_DNA"/>
</dbReference>
<dbReference type="PANTHER" id="PTHR45947:SF13">
    <property type="entry name" value="TRANSFERASE"/>
    <property type="match status" value="1"/>
</dbReference>
<evidence type="ECO:0000313" key="4">
    <source>
        <dbReference type="Proteomes" id="UP000070433"/>
    </source>
</evidence>
<reference evidence="3 4" key="1">
    <citation type="journal article" date="2014" name="Int. J. Syst. Evol. Microbiol.">
        <title>Ramlibacter solisilvae sp. nov., isolated from forest soil, and emended description of the genus Ramlibacter.</title>
        <authorList>
            <person name="Lee H.J."/>
            <person name="Lee S.H."/>
            <person name="Lee S.S."/>
            <person name="Lee J.S."/>
            <person name="Kim Y."/>
            <person name="Kim S.C."/>
            <person name="Jeon C.O."/>
        </authorList>
    </citation>
    <scope>NUCLEOTIDE SEQUENCE [LARGE SCALE GENOMIC DNA]</scope>
    <source>
        <strain evidence="3 4">5-10</strain>
    </source>
</reference>
<evidence type="ECO:0000259" key="2">
    <source>
        <dbReference type="Pfam" id="PF13439"/>
    </source>
</evidence>
<feature type="domain" description="Glycosyl transferase family 1" evidence="1">
    <location>
        <begin position="192"/>
        <end position="345"/>
    </location>
</feature>
<dbReference type="GO" id="GO:0016757">
    <property type="term" value="F:glycosyltransferase activity"/>
    <property type="evidence" value="ECO:0007669"/>
    <property type="project" value="InterPro"/>
</dbReference>
<dbReference type="Pfam" id="PF13439">
    <property type="entry name" value="Glyco_transf_4"/>
    <property type="match status" value="1"/>
</dbReference>
<gene>
    <name evidence="3" type="ORF">UC35_14345</name>
</gene>
<accession>A0A127JUY9</accession>
<dbReference type="OrthoDB" id="9802525at2"/>
<dbReference type="Pfam" id="PF00534">
    <property type="entry name" value="Glycos_transf_1"/>
    <property type="match status" value="1"/>
</dbReference>
<evidence type="ECO:0000313" key="3">
    <source>
        <dbReference type="EMBL" id="AMO23838.1"/>
    </source>
</evidence>
<dbReference type="PANTHER" id="PTHR45947">
    <property type="entry name" value="SULFOQUINOVOSYL TRANSFERASE SQD2"/>
    <property type="match status" value="1"/>
</dbReference>
<dbReference type="InterPro" id="IPR050194">
    <property type="entry name" value="Glycosyltransferase_grp1"/>
</dbReference>
<organism evidence="3 4">
    <name type="scientific">Ramlibacter tataouinensis</name>
    <dbReference type="NCBI Taxonomy" id="94132"/>
    <lineage>
        <taxon>Bacteria</taxon>
        <taxon>Pseudomonadati</taxon>
        <taxon>Pseudomonadota</taxon>
        <taxon>Betaproteobacteria</taxon>
        <taxon>Burkholderiales</taxon>
        <taxon>Comamonadaceae</taxon>
        <taxon>Ramlibacter</taxon>
    </lineage>
</organism>
<keyword evidence="4" id="KW-1185">Reference proteome</keyword>
<sequence>MRVLHVYKSYYPDTLGGIEQVINQLGKGLAALGDESRVFTLSPGAHPAVLRRPEGEVHRSRVTLEIASNPISIDAFAEFRRQLQWADVVHYQFPWPFGDLLHVLHGCDKPSVVSYQSDIVRQKWLLRAYTPLMNRFLRAATAVVATSPQYRDSSPVLARLGPQVRVIPNGIDEASYPQPSAAEVERWRGEVGEGFFLFVGVLRYYKGLETLLRAAKDLRGRIVVAGTGPEAERLRQHAERESLANVRFLGAISDEDKMCLLRLAGGFVFPSHLRSEAFGMSLVEAAMCGKPMITCEIGTGTSFINVDGVTGWVVGPDDAAALRDAMRRLLDSPALAGEMGVAARRRFEELFTATRMARSYHELYRELLPQPTSALA</sequence>
<dbReference type="InterPro" id="IPR028098">
    <property type="entry name" value="Glyco_trans_4-like_N"/>
</dbReference>
<name>A0A127JUY9_9BURK</name>
<evidence type="ECO:0000259" key="1">
    <source>
        <dbReference type="Pfam" id="PF00534"/>
    </source>
</evidence>
<dbReference type="RefSeq" id="WP_061500817.1">
    <property type="nucleotide sequence ID" value="NZ_CP010951.1"/>
</dbReference>
<proteinExistence type="predicted"/>
<feature type="domain" description="Glycosyltransferase subfamily 4-like N-terminal" evidence="2">
    <location>
        <begin position="16"/>
        <end position="173"/>
    </location>
</feature>
<dbReference type="InterPro" id="IPR001296">
    <property type="entry name" value="Glyco_trans_1"/>
</dbReference>
<keyword evidence="3" id="KW-0808">Transferase</keyword>
<dbReference type="Proteomes" id="UP000070433">
    <property type="component" value="Chromosome"/>
</dbReference>